<sequence>MNCWGTPFHLRNQWHWLDQGVAGIAVTYCLWVRDTLVQRRSLKKCGDVTNKHQWTRKEDAEPVRGVTDALYQPVPIRRHSAILALGPGLDAVPRYRYLCVL</sequence>
<evidence type="ECO:0000313" key="1">
    <source>
        <dbReference type="EMBL" id="KAJ1104651.1"/>
    </source>
</evidence>
<dbReference type="AlphaFoldDB" id="A0AAV7MMP1"/>
<accession>A0AAV7MMP1</accession>
<comment type="caution">
    <text evidence="1">The sequence shown here is derived from an EMBL/GenBank/DDBJ whole genome shotgun (WGS) entry which is preliminary data.</text>
</comment>
<protein>
    <submittedName>
        <fullName evidence="1">Uncharacterized protein</fullName>
    </submittedName>
</protein>
<dbReference type="Proteomes" id="UP001066276">
    <property type="component" value="Chromosome 9"/>
</dbReference>
<gene>
    <name evidence="1" type="ORF">NDU88_002061</name>
</gene>
<evidence type="ECO:0000313" key="2">
    <source>
        <dbReference type="Proteomes" id="UP001066276"/>
    </source>
</evidence>
<organism evidence="1 2">
    <name type="scientific">Pleurodeles waltl</name>
    <name type="common">Iberian ribbed newt</name>
    <dbReference type="NCBI Taxonomy" id="8319"/>
    <lineage>
        <taxon>Eukaryota</taxon>
        <taxon>Metazoa</taxon>
        <taxon>Chordata</taxon>
        <taxon>Craniata</taxon>
        <taxon>Vertebrata</taxon>
        <taxon>Euteleostomi</taxon>
        <taxon>Amphibia</taxon>
        <taxon>Batrachia</taxon>
        <taxon>Caudata</taxon>
        <taxon>Salamandroidea</taxon>
        <taxon>Salamandridae</taxon>
        <taxon>Pleurodelinae</taxon>
        <taxon>Pleurodeles</taxon>
    </lineage>
</organism>
<proteinExistence type="predicted"/>
<keyword evidence="2" id="KW-1185">Reference proteome</keyword>
<name>A0AAV7MMP1_PLEWA</name>
<reference evidence="1" key="1">
    <citation type="journal article" date="2022" name="bioRxiv">
        <title>Sequencing and chromosome-scale assembly of the giantPleurodeles waltlgenome.</title>
        <authorList>
            <person name="Brown T."/>
            <person name="Elewa A."/>
            <person name="Iarovenko S."/>
            <person name="Subramanian E."/>
            <person name="Araus A.J."/>
            <person name="Petzold A."/>
            <person name="Susuki M."/>
            <person name="Suzuki K.-i.T."/>
            <person name="Hayashi T."/>
            <person name="Toyoda A."/>
            <person name="Oliveira C."/>
            <person name="Osipova E."/>
            <person name="Leigh N.D."/>
            <person name="Simon A."/>
            <person name="Yun M.H."/>
        </authorList>
    </citation>
    <scope>NUCLEOTIDE SEQUENCE</scope>
    <source>
        <strain evidence="1">20211129_DDA</strain>
        <tissue evidence="1">Liver</tissue>
    </source>
</reference>
<dbReference type="EMBL" id="JANPWB010000013">
    <property type="protein sequence ID" value="KAJ1104651.1"/>
    <property type="molecule type" value="Genomic_DNA"/>
</dbReference>